<gene>
    <name evidence="6" type="ORF">BpHYR1_053132</name>
</gene>
<evidence type="ECO:0000256" key="3">
    <source>
        <dbReference type="ARBA" id="ARBA00022679"/>
    </source>
</evidence>
<dbReference type="PANTHER" id="PTHR12062:SF9">
    <property type="entry name" value="ALPHA-1,3-MANNOSYL-GLYCOPROTEIN 4-BETA-N-ACETYLGLUCOSAMINYLTRANSFERASE A, ISOFORM A"/>
    <property type="match status" value="1"/>
</dbReference>
<organism evidence="6 7">
    <name type="scientific">Brachionus plicatilis</name>
    <name type="common">Marine rotifer</name>
    <name type="synonym">Brachionus muelleri</name>
    <dbReference type="NCBI Taxonomy" id="10195"/>
    <lineage>
        <taxon>Eukaryota</taxon>
        <taxon>Metazoa</taxon>
        <taxon>Spiralia</taxon>
        <taxon>Gnathifera</taxon>
        <taxon>Rotifera</taxon>
        <taxon>Eurotatoria</taxon>
        <taxon>Monogononta</taxon>
        <taxon>Pseudotrocha</taxon>
        <taxon>Ploima</taxon>
        <taxon>Brachionidae</taxon>
        <taxon>Brachionus</taxon>
    </lineage>
</organism>
<comment type="pathway">
    <text evidence="1">Protein modification; protein glycosylation.</text>
</comment>
<dbReference type="InterPro" id="IPR006759">
    <property type="entry name" value="Glyco_transf_54"/>
</dbReference>
<evidence type="ECO:0000256" key="1">
    <source>
        <dbReference type="ARBA" id="ARBA00004922"/>
    </source>
</evidence>
<dbReference type="OrthoDB" id="2016523at2759"/>
<name>A0A3M7Q9K2_BRAPC</name>
<dbReference type="InterPro" id="IPR057279">
    <property type="entry name" value="MGAT4"/>
</dbReference>
<dbReference type="Proteomes" id="UP000276133">
    <property type="component" value="Unassembled WGS sequence"/>
</dbReference>
<reference evidence="6 7" key="1">
    <citation type="journal article" date="2018" name="Sci. Rep.">
        <title>Genomic signatures of local adaptation to the degree of environmental predictability in rotifers.</title>
        <authorList>
            <person name="Franch-Gras L."/>
            <person name="Hahn C."/>
            <person name="Garcia-Roger E.M."/>
            <person name="Carmona M.J."/>
            <person name="Serra M."/>
            <person name="Gomez A."/>
        </authorList>
    </citation>
    <scope>NUCLEOTIDE SEQUENCE [LARGE SCALE GENOMIC DNA]</scope>
    <source>
        <strain evidence="6">HYR1</strain>
    </source>
</reference>
<dbReference type="Pfam" id="PF04666">
    <property type="entry name" value="MGAT4_cons"/>
    <property type="match status" value="1"/>
</dbReference>
<accession>A0A3M7Q9K2</accession>
<feature type="domain" description="MGAT4 conserved region" evidence="4">
    <location>
        <begin position="5"/>
        <end position="277"/>
    </location>
</feature>
<dbReference type="GO" id="GO:0005793">
    <property type="term" value="C:endoplasmic reticulum-Golgi intermediate compartment"/>
    <property type="evidence" value="ECO:0007669"/>
    <property type="project" value="TreeGrafter"/>
</dbReference>
<evidence type="ECO:0000313" key="6">
    <source>
        <dbReference type="EMBL" id="RNA07892.1"/>
    </source>
</evidence>
<dbReference type="InterPro" id="IPR056576">
    <property type="entry name" value="MGAT4_A/B/C_C"/>
</dbReference>
<evidence type="ECO:0000256" key="2">
    <source>
        <dbReference type="ARBA" id="ARBA00022676"/>
    </source>
</evidence>
<keyword evidence="7" id="KW-1185">Reference proteome</keyword>
<sequence>DVFDLLPHLTGLSQHTIQPKFKQSKNRFGSIVIGIPTIKREKASYLLETLKSVFDAMNEVEKNEAVVVIFIPELDDQSFVQTTIENLNITYNKELQSGLLEIVVPPAEFYPNFALVPRDRVFNDSRERVKWRTKQNYDIAYLMIYCQKRGIYYLQLEDDIVAKLGFLTTIKNFITQLKSDKWMIIEFSELGFIGKLFRCSQLRYFANFFLMFANNKPVDWLYDILLNIKICNPKHTHKMCIQRKNEFKISHKPSLFQHIGIHSSLKGKIQNLKDRNFGKLFNNHRNPGAKITTSLKVHRNFRIQSIYSGNHFFWSLEPSENDFILFEFNQPTAIKDYLVRTGNIQYPNDKLYDANFQIKTLRPIQVEKIQKNYILTDDDFYIIDNFSNQSGIVKGRIDPSIT</sequence>
<dbReference type="EMBL" id="REGN01006908">
    <property type="protein sequence ID" value="RNA07892.1"/>
    <property type="molecule type" value="Genomic_DNA"/>
</dbReference>
<feature type="domain" description="MGAT4 A/B/C C-terminal" evidence="5">
    <location>
        <begin position="289"/>
        <end position="401"/>
    </location>
</feature>
<dbReference type="AlphaFoldDB" id="A0A3M7Q9K2"/>
<dbReference type="GO" id="GO:0006487">
    <property type="term" value="P:protein N-linked glycosylation"/>
    <property type="evidence" value="ECO:0007669"/>
    <property type="project" value="TreeGrafter"/>
</dbReference>
<comment type="caution">
    <text evidence="6">The sequence shown here is derived from an EMBL/GenBank/DDBJ whole genome shotgun (WGS) entry which is preliminary data.</text>
</comment>
<feature type="non-terminal residue" evidence="6">
    <location>
        <position position="1"/>
    </location>
</feature>
<evidence type="ECO:0000259" key="4">
    <source>
        <dbReference type="Pfam" id="PF04666"/>
    </source>
</evidence>
<dbReference type="PANTHER" id="PTHR12062">
    <property type="entry name" value="N-ACETYLGLUCOSAMINYLTRANSFERASE VI"/>
    <property type="match status" value="1"/>
</dbReference>
<dbReference type="Pfam" id="PF23524">
    <property type="entry name" value="MGAT4A_C"/>
    <property type="match status" value="1"/>
</dbReference>
<keyword evidence="2 6" id="KW-0328">Glycosyltransferase</keyword>
<dbReference type="GO" id="GO:0005783">
    <property type="term" value="C:endoplasmic reticulum"/>
    <property type="evidence" value="ECO:0007669"/>
    <property type="project" value="TreeGrafter"/>
</dbReference>
<evidence type="ECO:0000259" key="5">
    <source>
        <dbReference type="Pfam" id="PF23524"/>
    </source>
</evidence>
<dbReference type="STRING" id="10195.A0A3M7Q9K2"/>
<dbReference type="GO" id="GO:0005795">
    <property type="term" value="C:Golgi stack"/>
    <property type="evidence" value="ECO:0007669"/>
    <property type="project" value="TreeGrafter"/>
</dbReference>
<proteinExistence type="predicted"/>
<keyword evidence="3 6" id="KW-0808">Transferase</keyword>
<protein>
    <submittedName>
        <fullName evidence="6">Alpha-1-3-mannosyl-glyco 4-beta-N-acetylglucosaminyltransferase B</fullName>
    </submittedName>
</protein>
<feature type="non-terminal residue" evidence="6">
    <location>
        <position position="402"/>
    </location>
</feature>
<dbReference type="GO" id="GO:0008375">
    <property type="term" value="F:acetylglucosaminyltransferase activity"/>
    <property type="evidence" value="ECO:0007669"/>
    <property type="project" value="TreeGrafter"/>
</dbReference>
<evidence type="ECO:0000313" key="7">
    <source>
        <dbReference type="Proteomes" id="UP000276133"/>
    </source>
</evidence>